<dbReference type="EMBL" id="CM042046">
    <property type="protein sequence ID" value="KAI3676828.1"/>
    <property type="molecule type" value="Genomic_DNA"/>
</dbReference>
<name>A0ACB8Y021_9ASTR</name>
<keyword evidence="2" id="KW-1185">Reference proteome</keyword>
<reference evidence="2" key="1">
    <citation type="journal article" date="2022" name="Mol. Ecol. Resour.">
        <title>The genomes of chicory, endive, great burdock and yacon provide insights into Asteraceae palaeo-polyploidization history and plant inulin production.</title>
        <authorList>
            <person name="Fan W."/>
            <person name="Wang S."/>
            <person name="Wang H."/>
            <person name="Wang A."/>
            <person name="Jiang F."/>
            <person name="Liu H."/>
            <person name="Zhao H."/>
            <person name="Xu D."/>
            <person name="Zhang Y."/>
        </authorList>
    </citation>
    <scope>NUCLEOTIDE SEQUENCE [LARGE SCALE GENOMIC DNA]</scope>
    <source>
        <strain evidence="2">cv. Yunnan</strain>
    </source>
</reference>
<dbReference type="Proteomes" id="UP001056120">
    <property type="component" value="Linkage Group LG29"/>
</dbReference>
<protein>
    <submittedName>
        <fullName evidence="1">Uncharacterized protein</fullName>
    </submittedName>
</protein>
<comment type="caution">
    <text evidence="1">The sequence shown here is derived from an EMBL/GenBank/DDBJ whole genome shotgun (WGS) entry which is preliminary data.</text>
</comment>
<evidence type="ECO:0000313" key="2">
    <source>
        <dbReference type="Proteomes" id="UP001056120"/>
    </source>
</evidence>
<sequence length="83" mass="9684">MLVRPSKQPYKTSNPYILHFLLSHPPCSHKPHCFYNLLLIWLPSCINNQSCLQILPDIILLQVINWTKYCCNLLLLREGCGFN</sequence>
<gene>
    <name evidence="1" type="ORF">L1987_86442</name>
</gene>
<organism evidence="1 2">
    <name type="scientific">Smallanthus sonchifolius</name>
    <dbReference type="NCBI Taxonomy" id="185202"/>
    <lineage>
        <taxon>Eukaryota</taxon>
        <taxon>Viridiplantae</taxon>
        <taxon>Streptophyta</taxon>
        <taxon>Embryophyta</taxon>
        <taxon>Tracheophyta</taxon>
        <taxon>Spermatophyta</taxon>
        <taxon>Magnoliopsida</taxon>
        <taxon>eudicotyledons</taxon>
        <taxon>Gunneridae</taxon>
        <taxon>Pentapetalae</taxon>
        <taxon>asterids</taxon>
        <taxon>campanulids</taxon>
        <taxon>Asterales</taxon>
        <taxon>Asteraceae</taxon>
        <taxon>Asteroideae</taxon>
        <taxon>Heliantheae alliance</taxon>
        <taxon>Millerieae</taxon>
        <taxon>Smallanthus</taxon>
    </lineage>
</organism>
<evidence type="ECO:0000313" key="1">
    <source>
        <dbReference type="EMBL" id="KAI3676828.1"/>
    </source>
</evidence>
<proteinExistence type="predicted"/>
<reference evidence="1 2" key="2">
    <citation type="journal article" date="2022" name="Mol. Ecol. Resour.">
        <title>The genomes of chicory, endive, great burdock and yacon provide insights into Asteraceae paleo-polyploidization history and plant inulin production.</title>
        <authorList>
            <person name="Fan W."/>
            <person name="Wang S."/>
            <person name="Wang H."/>
            <person name="Wang A."/>
            <person name="Jiang F."/>
            <person name="Liu H."/>
            <person name="Zhao H."/>
            <person name="Xu D."/>
            <person name="Zhang Y."/>
        </authorList>
    </citation>
    <scope>NUCLEOTIDE SEQUENCE [LARGE SCALE GENOMIC DNA]</scope>
    <source>
        <strain evidence="2">cv. Yunnan</strain>
        <tissue evidence="1">Leaves</tissue>
    </source>
</reference>
<accession>A0ACB8Y021</accession>